<accession>A0ABT1IIV3</accession>
<evidence type="ECO:0000256" key="5">
    <source>
        <dbReference type="ARBA" id="ARBA00023136"/>
    </source>
</evidence>
<evidence type="ECO:0000256" key="2">
    <source>
        <dbReference type="ARBA" id="ARBA00022475"/>
    </source>
</evidence>
<keyword evidence="4 6" id="KW-1133">Transmembrane helix</keyword>
<gene>
    <name evidence="7" type="ORF">LV75_005115</name>
</gene>
<feature type="transmembrane region" description="Helical" evidence="6">
    <location>
        <begin position="6"/>
        <end position="28"/>
    </location>
</feature>
<feature type="transmembrane region" description="Helical" evidence="6">
    <location>
        <begin position="143"/>
        <end position="172"/>
    </location>
</feature>
<feature type="transmembrane region" description="Helical" evidence="6">
    <location>
        <begin position="70"/>
        <end position="90"/>
    </location>
</feature>
<proteinExistence type="predicted"/>
<name>A0ABT1IIV3_9PSEU</name>
<keyword evidence="8" id="KW-1185">Reference proteome</keyword>
<dbReference type="Pfam" id="PF01810">
    <property type="entry name" value="LysE"/>
    <property type="match status" value="1"/>
</dbReference>
<evidence type="ECO:0000256" key="1">
    <source>
        <dbReference type="ARBA" id="ARBA00004651"/>
    </source>
</evidence>
<evidence type="ECO:0000256" key="4">
    <source>
        <dbReference type="ARBA" id="ARBA00022989"/>
    </source>
</evidence>
<protein>
    <submittedName>
        <fullName evidence="7">Threonine/homoserine/homoserine lactone efflux protein</fullName>
    </submittedName>
</protein>
<sequence length="204" mass="20892">MTTTALLGFAGLCLLLAITPGPDTFLVLRYSLSGVRPGVAAAIGSGLGSVAWAAAVALGLSAFLQNSASAFVTVKVAGGLYLLYLGLVGFRSRQPTGPVAESAAPKVGPALRSGLFSCALNPKVGLFFLAVVPQFLPAHAVGFHMIMLLGVIDGVVAVIWLVVVAVGAARAVLWLRKPRVTRTLDLTSSLMLAVLGAITLLTVL</sequence>
<dbReference type="RefSeq" id="WP_253889515.1">
    <property type="nucleotide sequence ID" value="NZ_BAAAVB010000008.1"/>
</dbReference>
<feature type="transmembrane region" description="Helical" evidence="6">
    <location>
        <begin position="184"/>
        <end position="203"/>
    </location>
</feature>
<keyword evidence="3 6" id="KW-0812">Transmembrane</keyword>
<keyword evidence="5 6" id="KW-0472">Membrane</keyword>
<dbReference type="EMBL" id="JAMTCO010000013">
    <property type="protein sequence ID" value="MCP2272589.1"/>
    <property type="molecule type" value="Genomic_DNA"/>
</dbReference>
<comment type="caution">
    <text evidence="7">The sequence shown here is derived from an EMBL/GenBank/DDBJ whole genome shotgun (WGS) entry which is preliminary data.</text>
</comment>
<evidence type="ECO:0000256" key="3">
    <source>
        <dbReference type="ARBA" id="ARBA00022692"/>
    </source>
</evidence>
<comment type="subcellular location">
    <subcellularLocation>
        <location evidence="1">Cell membrane</location>
        <topology evidence="1">Multi-pass membrane protein</topology>
    </subcellularLocation>
</comment>
<organism evidence="7 8">
    <name type="scientific">Actinokineospora diospyrosa</name>
    <dbReference type="NCBI Taxonomy" id="103728"/>
    <lineage>
        <taxon>Bacteria</taxon>
        <taxon>Bacillati</taxon>
        <taxon>Actinomycetota</taxon>
        <taxon>Actinomycetes</taxon>
        <taxon>Pseudonocardiales</taxon>
        <taxon>Pseudonocardiaceae</taxon>
        <taxon>Actinokineospora</taxon>
    </lineage>
</organism>
<dbReference type="Proteomes" id="UP001205185">
    <property type="component" value="Unassembled WGS sequence"/>
</dbReference>
<evidence type="ECO:0000313" key="7">
    <source>
        <dbReference type="EMBL" id="MCP2272589.1"/>
    </source>
</evidence>
<keyword evidence="2" id="KW-1003">Cell membrane</keyword>
<dbReference type="PANTHER" id="PTHR30086:SF20">
    <property type="entry name" value="ARGININE EXPORTER PROTEIN ARGO-RELATED"/>
    <property type="match status" value="1"/>
</dbReference>
<reference evidence="7 8" key="1">
    <citation type="submission" date="2022-06" db="EMBL/GenBank/DDBJ databases">
        <title>Genomic Encyclopedia of Archaeal and Bacterial Type Strains, Phase II (KMG-II): from individual species to whole genera.</title>
        <authorList>
            <person name="Goeker M."/>
        </authorList>
    </citation>
    <scope>NUCLEOTIDE SEQUENCE [LARGE SCALE GENOMIC DNA]</scope>
    <source>
        <strain evidence="7 8">DSM 44255</strain>
    </source>
</reference>
<evidence type="ECO:0000256" key="6">
    <source>
        <dbReference type="SAM" id="Phobius"/>
    </source>
</evidence>
<dbReference type="PANTHER" id="PTHR30086">
    <property type="entry name" value="ARGININE EXPORTER PROTEIN ARGO"/>
    <property type="match status" value="1"/>
</dbReference>
<feature type="transmembrane region" description="Helical" evidence="6">
    <location>
        <begin position="40"/>
        <end position="64"/>
    </location>
</feature>
<evidence type="ECO:0000313" key="8">
    <source>
        <dbReference type="Proteomes" id="UP001205185"/>
    </source>
</evidence>
<dbReference type="InterPro" id="IPR001123">
    <property type="entry name" value="LeuE-type"/>
</dbReference>